<keyword evidence="3" id="KW-0732">Signal</keyword>
<evidence type="ECO:0000256" key="3">
    <source>
        <dbReference type="SAM" id="SignalP"/>
    </source>
</evidence>
<organism evidence="4 7">
    <name type="scientific">Adineta ricciae</name>
    <name type="common">Rotifer</name>
    <dbReference type="NCBI Taxonomy" id="249248"/>
    <lineage>
        <taxon>Eukaryota</taxon>
        <taxon>Metazoa</taxon>
        <taxon>Spiralia</taxon>
        <taxon>Gnathifera</taxon>
        <taxon>Rotifera</taxon>
        <taxon>Eurotatoria</taxon>
        <taxon>Bdelloidea</taxon>
        <taxon>Adinetida</taxon>
        <taxon>Adinetidae</taxon>
        <taxon>Adineta</taxon>
    </lineage>
</organism>
<evidence type="ECO:0000313" key="7">
    <source>
        <dbReference type="Proteomes" id="UP000663852"/>
    </source>
</evidence>
<protein>
    <submittedName>
        <fullName evidence="4">Uncharacterized protein</fullName>
    </submittedName>
</protein>
<reference evidence="4" key="1">
    <citation type="submission" date="2021-02" db="EMBL/GenBank/DDBJ databases">
        <authorList>
            <person name="Nowell W R."/>
        </authorList>
    </citation>
    <scope>NUCLEOTIDE SEQUENCE</scope>
</reference>
<sequence length="469" mass="51628">MMIEKKMHRFVLIIFISASLATEMNYEACKGTSQYDRCSTNSACGCFHRINTNESSICGFLWTSCSQLEPCRPSDNTCDQKDSICVHHRRCHNHPVCYPLSMMNKQICPSITTTTISTPVREPKWSFTKNRNVTRFENTASVLSDGKVLVVGGYGRYGHECFNTAELYDHTTGNWTLAASLSIERVFHTASVLADGKVLVVGGLNCRKRGCVQSAELYDPRTDTWTSTGSLNYPRCHHVATVLKNGKVLVVGGNPEKKLLREPDANISKTCEIYDPITGMWTLTGDMHNGRAFEHQASILHDGKVLVTGDSTTIDFKQVAELYDPLTESWTVTGKTNYNRQFHTATVLNNGKVLVAGGVAYNQSTAELYDPKTGNWTLTGSMNDGRGAHGASLLTNGKVLVVGGDDRTSMGLESAELYDPVTESWSRTAPMQLGRTLAQTSMLFDGSVLVTSDPNVEYLTVGTAEIYSY</sequence>
<keyword evidence="6" id="KW-1185">Reference proteome</keyword>
<evidence type="ECO:0000256" key="2">
    <source>
        <dbReference type="ARBA" id="ARBA00022737"/>
    </source>
</evidence>
<dbReference type="SUPFAM" id="SSF50965">
    <property type="entry name" value="Galactose oxidase, central domain"/>
    <property type="match status" value="1"/>
</dbReference>
<evidence type="ECO:0000313" key="5">
    <source>
        <dbReference type="EMBL" id="CAF1544092.1"/>
    </source>
</evidence>
<keyword evidence="1" id="KW-0880">Kelch repeat</keyword>
<feature type="chain" id="PRO_5036228034" evidence="3">
    <location>
        <begin position="22"/>
        <end position="469"/>
    </location>
</feature>
<dbReference type="EMBL" id="CAJNOJ010000321">
    <property type="protein sequence ID" value="CAF1397194.1"/>
    <property type="molecule type" value="Genomic_DNA"/>
</dbReference>
<dbReference type="Pfam" id="PF01344">
    <property type="entry name" value="Kelch_1"/>
    <property type="match status" value="4"/>
</dbReference>
<dbReference type="InterPro" id="IPR037293">
    <property type="entry name" value="Gal_Oxidase_central_sf"/>
</dbReference>
<dbReference type="Gene3D" id="2.120.10.80">
    <property type="entry name" value="Kelch-type beta propeller"/>
    <property type="match status" value="1"/>
</dbReference>
<dbReference type="PANTHER" id="PTHR46344:SF27">
    <property type="entry name" value="KELCH REPEAT SUPERFAMILY PROTEIN"/>
    <property type="match status" value="1"/>
</dbReference>
<feature type="signal peptide" evidence="3">
    <location>
        <begin position="1"/>
        <end position="21"/>
    </location>
</feature>
<evidence type="ECO:0000256" key="1">
    <source>
        <dbReference type="ARBA" id="ARBA00022441"/>
    </source>
</evidence>
<name>A0A815KLE1_ADIRI</name>
<dbReference type="InterPro" id="IPR015915">
    <property type="entry name" value="Kelch-typ_b-propeller"/>
</dbReference>
<evidence type="ECO:0000313" key="4">
    <source>
        <dbReference type="EMBL" id="CAF1397194.1"/>
    </source>
</evidence>
<dbReference type="AlphaFoldDB" id="A0A815KLE1"/>
<dbReference type="OrthoDB" id="9944764at2759"/>
<dbReference type="SMART" id="SM00612">
    <property type="entry name" value="Kelch"/>
    <property type="match status" value="6"/>
</dbReference>
<evidence type="ECO:0000313" key="6">
    <source>
        <dbReference type="Proteomes" id="UP000663828"/>
    </source>
</evidence>
<keyword evidence="2" id="KW-0677">Repeat</keyword>
<proteinExistence type="predicted"/>
<dbReference type="InterPro" id="IPR011043">
    <property type="entry name" value="Gal_Oxase/kelch_b-propeller"/>
</dbReference>
<dbReference type="Gene3D" id="2.130.10.80">
    <property type="entry name" value="Galactose oxidase/kelch, beta-propeller"/>
    <property type="match status" value="3"/>
</dbReference>
<dbReference type="Proteomes" id="UP000663852">
    <property type="component" value="Unassembled WGS sequence"/>
</dbReference>
<gene>
    <name evidence="4" type="ORF">EDS130_LOCUS35805</name>
    <name evidence="5" type="ORF">XAT740_LOCUS42395</name>
</gene>
<dbReference type="InterPro" id="IPR006652">
    <property type="entry name" value="Kelch_1"/>
</dbReference>
<dbReference type="EMBL" id="CAJNOR010005080">
    <property type="protein sequence ID" value="CAF1544092.1"/>
    <property type="molecule type" value="Genomic_DNA"/>
</dbReference>
<dbReference type="PANTHER" id="PTHR46344">
    <property type="entry name" value="OS02G0202900 PROTEIN"/>
    <property type="match status" value="1"/>
</dbReference>
<comment type="caution">
    <text evidence="4">The sequence shown here is derived from an EMBL/GenBank/DDBJ whole genome shotgun (WGS) entry which is preliminary data.</text>
</comment>
<dbReference type="Proteomes" id="UP000663828">
    <property type="component" value="Unassembled WGS sequence"/>
</dbReference>
<accession>A0A815KLE1</accession>